<dbReference type="CDD" id="cd16148">
    <property type="entry name" value="sulfatase_like"/>
    <property type="match status" value="1"/>
</dbReference>
<dbReference type="InterPro" id="IPR017850">
    <property type="entry name" value="Alkaline_phosphatase_core_sf"/>
</dbReference>
<sequence>MRAIVVMFDSLNRRLLPGYGNTDVDAPNFERLATRTATFDQCYAGSMPCMPARRELHTGRYNFLHRSWGPLEPFDDSVPEMMKKAGVYTHLVTDHQHYWEDGAGTYHNRFNTYEFFRGQEGDLWKGHVADPDVPATLNPRHFLARQDLINRMYLRDEADHPQTLTFDAGLEFMKANLEEDRWLLHLETFDPHEPFFSYDRYREQYGLEEGGVVFDWPSYRRVTESHEEMELARRSYYALVSMCDRSLGRVLDFMDDNAMWDDTMLIVCTDHGFLLGEHGWWGKSVMPWYDETIHTPLYIWDPRAGVQGERRESLVQTIDLGPTLLEYFELERTDDMHGRPLVDVVRADTPVREGALFGAHGGHVSVTDGRYVYMRACSDETNTPLFEYTLMPTHMRSRFSVDELRHAELVDGFDFMKGVPVLKIPAWTLGNPWEFGTLLFDLETDPDQTTPLRDDELELRMAELLVGLMRHNDAPADQFERLGLPARGPLAVEHLQVERQWGQAERSRQAAARREHFPDGSILTSTPVRELLADDRRREVIQELIPQLASPFIVGFAGGESLLLAAAAVPGVTGDQLVELASELGSADAVYDG</sequence>
<organism evidence="4">
    <name type="scientific">Microbacterium sp. LWS13-1.2</name>
    <dbReference type="NCBI Taxonomy" id="3135264"/>
    <lineage>
        <taxon>Bacteria</taxon>
        <taxon>Bacillati</taxon>
        <taxon>Actinomycetota</taxon>
        <taxon>Actinomycetes</taxon>
        <taxon>Micrococcales</taxon>
        <taxon>Microbacteriaceae</taxon>
        <taxon>Microbacterium</taxon>
    </lineage>
</organism>
<evidence type="ECO:0000313" key="4">
    <source>
        <dbReference type="EMBL" id="WZO33965.1"/>
    </source>
</evidence>
<dbReference type="PANTHER" id="PTHR42693:SF53">
    <property type="entry name" value="ENDO-4-O-SULFATASE"/>
    <property type="match status" value="1"/>
</dbReference>
<dbReference type="Gene3D" id="3.40.720.10">
    <property type="entry name" value="Alkaline Phosphatase, subunit A"/>
    <property type="match status" value="1"/>
</dbReference>
<dbReference type="GO" id="GO:0004065">
    <property type="term" value="F:arylsulfatase activity"/>
    <property type="evidence" value="ECO:0007669"/>
    <property type="project" value="TreeGrafter"/>
</dbReference>
<dbReference type="Pfam" id="PF00884">
    <property type="entry name" value="Sulfatase"/>
    <property type="match status" value="1"/>
</dbReference>
<dbReference type="InterPro" id="IPR050738">
    <property type="entry name" value="Sulfatase"/>
</dbReference>
<dbReference type="RefSeq" id="WP_349428501.1">
    <property type="nucleotide sequence ID" value="NZ_CP151632.1"/>
</dbReference>
<feature type="domain" description="Sulfatase N-terminal" evidence="3">
    <location>
        <begin position="4"/>
        <end position="328"/>
    </location>
</feature>
<dbReference type="InterPro" id="IPR000917">
    <property type="entry name" value="Sulfatase_N"/>
</dbReference>
<reference evidence="4" key="1">
    <citation type="submission" date="2024-04" db="EMBL/GenBank/DDBJ databases">
        <authorList>
            <person name="Roder T."/>
            <person name="Oberhansli S."/>
            <person name="Kreuzer M."/>
        </authorList>
    </citation>
    <scope>NUCLEOTIDE SEQUENCE</scope>
    <source>
        <strain evidence="4">LWS13-1.2</strain>
    </source>
</reference>
<keyword evidence="2" id="KW-0378">Hydrolase</keyword>
<evidence type="ECO:0000259" key="3">
    <source>
        <dbReference type="Pfam" id="PF00884"/>
    </source>
</evidence>
<evidence type="ECO:0000256" key="1">
    <source>
        <dbReference type="ARBA" id="ARBA00008779"/>
    </source>
</evidence>
<comment type="similarity">
    <text evidence="1">Belongs to the sulfatase family.</text>
</comment>
<dbReference type="AlphaFoldDB" id="A0AAU6SAJ5"/>
<name>A0AAU6SAJ5_9MICO</name>
<accession>A0AAU6SAJ5</accession>
<dbReference type="PANTHER" id="PTHR42693">
    <property type="entry name" value="ARYLSULFATASE FAMILY MEMBER"/>
    <property type="match status" value="1"/>
</dbReference>
<gene>
    <name evidence="4" type="ORF">MRBLWS13_001603</name>
</gene>
<dbReference type="EMBL" id="CP151632">
    <property type="protein sequence ID" value="WZO33965.1"/>
    <property type="molecule type" value="Genomic_DNA"/>
</dbReference>
<proteinExistence type="inferred from homology"/>
<dbReference type="SUPFAM" id="SSF53649">
    <property type="entry name" value="Alkaline phosphatase-like"/>
    <property type="match status" value="1"/>
</dbReference>
<protein>
    <submittedName>
        <fullName evidence="4">Sulfatase</fullName>
    </submittedName>
</protein>
<evidence type="ECO:0000256" key="2">
    <source>
        <dbReference type="ARBA" id="ARBA00022801"/>
    </source>
</evidence>